<reference evidence="3 4" key="1">
    <citation type="submission" date="2020-05" db="EMBL/GenBank/DDBJ databases">
        <title>Draft genome sequence of Desulfovibrio sp. strain HN2T.</title>
        <authorList>
            <person name="Ueno A."/>
            <person name="Tamazawa S."/>
            <person name="Tamamura S."/>
            <person name="Murakami T."/>
            <person name="Kiyama T."/>
            <person name="Inomata H."/>
            <person name="Amano Y."/>
            <person name="Miyakawa K."/>
            <person name="Tamaki H."/>
            <person name="Naganuma T."/>
            <person name="Kaneko K."/>
        </authorList>
    </citation>
    <scope>NUCLEOTIDE SEQUENCE [LARGE SCALE GENOMIC DNA]</scope>
    <source>
        <strain evidence="3 4">HN2</strain>
    </source>
</reference>
<keyword evidence="1" id="KW-0812">Transmembrane</keyword>
<keyword evidence="1" id="KW-1133">Transmembrane helix</keyword>
<gene>
    <name evidence="3" type="ORF">DSM101010T_19940</name>
</gene>
<evidence type="ECO:0000313" key="4">
    <source>
        <dbReference type="Proteomes" id="UP000503840"/>
    </source>
</evidence>
<accession>A0A7J0BJ36</accession>
<evidence type="ECO:0000313" key="3">
    <source>
        <dbReference type="EMBL" id="GFM33629.1"/>
    </source>
</evidence>
<dbReference type="InterPro" id="IPR003734">
    <property type="entry name" value="DUF155"/>
</dbReference>
<dbReference type="EMBL" id="BLVO01000013">
    <property type="protein sequence ID" value="GFM33629.1"/>
    <property type="molecule type" value="Genomic_DNA"/>
</dbReference>
<keyword evidence="4" id="KW-1185">Reference proteome</keyword>
<dbReference type="PANTHER" id="PTHR16255:SF1">
    <property type="entry name" value="REQUIRED FOR MEIOTIC NUCLEAR DIVISION PROTEIN 1 HOMOLOG"/>
    <property type="match status" value="1"/>
</dbReference>
<comment type="caution">
    <text evidence="3">The sequence shown here is derived from an EMBL/GenBank/DDBJ whole genome shotgun (WGS) entry which is preliminary data.</text>
</comment>
<dbReference type="Proteomes" id="UP000503840">
    <property type="component" value="Unassembled WGS sequence"/>
</dbReference>
<keyword evidence="1" id="KW-0472">Membrane</keyword>
<evidence type="ECO:0000256" key="1">
    <source>
        <dbReference type="SAM" id="Phobius"/>
    </source>
</evidence>
<dbReference type="AlphaFoldDB" id="A0A7J0BJ36"/>
<dbReference type="Pfam" id="PF02582">
    <property type="entry name" value="DUF155"/>
    <property type="match status" value="1"/>
</dbReference>
<name>A0A7J0BJ36_9BACT</name>
<proteinExistence type="predicted"/>
<evidence type="ECO:0000259" key="2">
    <source>
        <dbReference type="Pfam" id="PF02582"/>
    </source>
</evidence>
<organism evidence="3 4">
    <name type="scientific">Desulfovibrio subterraneus</name>
    <dbReference type="NCBI Taxonomy" id="2718620"/>
    <lineage>
        <taxon>Bacteria</taxon>
        <taxon>Pseudomonadati</taxon>
        <taxon>Thermodesulfobacteriota</taxon>
        <taxon>Desulfovibrionia</taxon>
        <taxon>Desulfovibrionales</taxon>
        <taxon>Desulfovibrionaceae</taxon>
        <taxon>Desulfovibrio</taxon>
    </lineage>
</organism>
<dbReference type="RefSeq" id="WP_174405271.1">
    <property type="nucleotide sequence ID" value="NZ_BLVO01000013.1"/>
</dbReference>
<feature type="transmembrane region" description="Helical" evidence="1">
    <location>
        <begin position="231"/>
        <end position="250"/>
    </location>
</feature>
<sequence>MRIVAECLAKSINLKTLNFTRLSHSAAMRDMGNGNFVMAYKYGALVYFGVQDDAIEAIRTEVATHSDMLSGVSDTEHAEIVAGEMPISVYNGKIRIQTPTQDQLFIIADVLSKSVVLSRYENMILEMLATIEPIADNMRRGKIPGGRKKLIKTLGDSLAIQAAMVSRIMVDEKPEQLWDMPELEKLFALMNAEYEINERQRVLEGRLRVITDTVRYNTDILDYLSSYRVEWYITLLIVVEILLTLYEMFFKHA</sequence>
<dbReference type="InterPro" id="IPR051624">
    <property type="entry name" value="RMD1/Sad1-interacting"/>
</dbReference>
<feature type="domain" description="DUF155" evidence="2">
    <location>
        <begin position="37"/>
        <end position="204"/>
    </location>
</feature>
<protein>
    <recommendedName>
        <fullName evidence="2">DUF155 domain-containing protein</fullName>
    </recommendedName>
</protein>
<dbReference type="PANTHER" id="PTHR16255">
    <property type="entry name" value="REQUIRED FOR MEIOTIC NUCLEAR DIVISION PROTEIN 1 HOMOLOG"/>
    <property type="match status" value="1"/>
</dbReference>